<gene>
    <name evidence="1" type="ORF">MEDL_48714</name>
</gene>
<reference evidence="1" key="1">
    <citation type="submission" date="2021-03" db="EMBL/GenBank/DDBJ databases">
        <authorList>
            <person name="Bekaert M."/>
        </authorList>
    </citation>
    <scope>NUCLEOTIDE SEQUENCE</scope>
</reference>
<organism evidence="1 2">
    <name type="scientific">Mytilus edulis</name>
    <name type="common">Blue mussel</name>
    <dbReference type="NCBI Taxonomy" id="6550"/>
    <lineage>
        <taxon>Eukaryota</taxon>
        <taxon>Metazoa</taxon>
        <taxon>Spiralia</taxon>
        <taxon>Lophotrochozoa</taxon>
        <taxon>Mollusca</taxon>
        <taxon>Bivalvia</taxon>
        <taxon>Autobranchia</taxon>
        <taxon>Pteriomorphia</taxon>
        <taxon>Mytilida</taxon>
        <taxon>Mytiloidea</taxon>
        <taxon>Mytilidae</taxon>
        <taxon>Mytilinae</taxon>
        <taxon>Mytilus</taxon>
    </lineage>
</organism>
<protein>
    <submittedName>
        <fullName evidence="1">Uncharacterized protein</fullName>
    </submittedName>
</protein>
<evidence type="ECO:0000313" key="1">
    <source>
        <dbReference type="EMBL" id="CAG2236182.1"/>
    </source>
</evidence>
<proteinExistence type="predicted"/>
<dbReference type="AlphaFoldDB" id="A0A8S3TY27"/>
<dbReference type="Proteomes" id="UP000683360">
    <property type="component" value="Unassembled WGS sequence"/>
</dbReference>
<dbReference type="EMBL" id="CAJPWZ010002343">
    <property type="protein sequence ID" value="CAG2236182.1"/>
    <property type="molecule type" value="Genomic_DNA"/>
</dbReference>
<name>A0A8S3TY27_MYTED</name>
<keyword evidence="2" id="KW-1185">Reference proteome</keyword>
<accession>A0A8S3TY27</accession>
<evidence type="ECO:0000313" key="2">
    <source>
        <dbReference type="Proteomes" id="UP000683360"/>
    </source>
</evidence>
<sequence length="412" mass="48188">MDKADLIELYYTFLHHKDVENKEHLLNIYQVSEVIGYGLSDKVTFEQKDMTYLRNLIIDWDPPQTILYVVRVPAGLLRLVDLSGLFIERNWSRTILRSNLQFSFANMDKEELIELYKTCLHHKDVENKEKENLLKSFQRSLDCGEFFRNGHSEEIGFGLSDNVTFERKDMTDLRNQITEWNPTRTILYVGGTVRNDPEKRAVEHERKFRRIKSFYYCRVQNVKSEETGLLQLGKDILKQNGHKYSNCREEPGFVVPAGVLRLVDLSGLFIERNWSKTILRSNLQCRRQKKEDLLKAFQDSEVTGYGLPDKVTFEQKDMTYLRDLIIKWDPPQTILYVGGTVRKDAATRAEEHQKTKFCHMTSFYYCRVQDVKSVETELLQLGGDKLKQNVHKKSNCRAEPGFVYVLDTGLIS</sequence>
<comment type="caution">
    <text evidence="1">The sequence shown here is derived from an EMBL/GenBank/DDBJ whole genome shotgun (WGS) entry which is preliminary data.</text>
</comment>